<feature type="domain" description="ChlI/MoxR AAA lid" evidence="2">
    <location>
        <begin position="266"/>
        <end position="320"/>
    </location>
</feature>
<dbReference type="InterPro" id="IPR045006">
    <property type="entry name" value="CHLI-like"/>
</dbReference>
<feature type="compositionally biased region" description="Low complexity" evidence="1">
    <location>
        <begin position="431"/>
        <end position="447"/>
    </location>
</feature>
<gene>
    <name evidence="3" type="ORF">SAMN04488502_101110</name>
</gene>
<evidence type="ECO:0000259" key="2">
    <source>
        <dbReference type="Pfam" id="PF17863"/>
    </source>
</evidence>
<dbReference type="AlphaFoldDB" id="A0A1G9KQV2"/>
<protein>
    <submittedName>
        <fullName evidence="3">Magnesium chelatase subunit I</fullName>
    </submittedName>
</protein>
<dbReference type="PANTHER" id="PTHR32039">
    <property type="entry name" value="MAGNESIUM-CHELATASE SUBUNIT CHLI"/>
    <property type="match status" value="1"/>
</dbReference>
<evidence type="ECO:0000256" key="1">
    <source>
        <dbReference type="SAM" id="MobiDB-lite"/>
    </source>
</evidence>
<feature type="region of interest" description="Disordered" evidence="1">
    <location>
        <begin position="378"/>
        <end position="457"/>
    </location>
</feature>
<reference evidence="3 4" key="1">
    <citation type="submission" date="2016-10" db="EMBL/GenBank/DDBJ databases">
        <authorList>
            <person name="de Groot N.N."/>
        </authorList>
    </citation>
    <scope>NUCLEOTIDE SEQUENCE [LARGE SCALE GENOMIC DNA]</scope>
    <source>
        <strain evidence="3 4">DSM 1736</strain>
    </source>
</reference>
<dbReference type="Pfam" id="PF17863">
    <property type="entry name" value="AAA_lid_2"/>
    <property type="match status" value="1"/>
</dbReference>
<dbReference type="PANTHER" id="PTHR32039:SF9">
    <property type="entry name" value="MAGNESIUM-CHELATASE SUBUNIT CHLI-2, CHLOROPLASTIC"/>
    <property type="match status" value="1"/>
</dbReference>
<dbReference type="RefSeq" id="WP_092067235.1">
    <property type="nucleotide sequence ID" value="NZ_FNHB01000001.1"/>
</dbReference>
<dbReference type="InterPro" id="IPR041628">
    <property type="entry name" value="ChlI/MoxR_AAA_lid"/>
</dbReference>
<keyword evidence="4" id="KW-1185">Reference proteome</keyword>
<evidence type="ECO:0000313" key="4">
    <source>
        <dbReference type="Proteomes" id="UP000214880"/>
    </source>
</evidence>
<dbReference type="Gene3D" id="3.40.50.300">
    <property type="entry name" value="P-loop containing nucleotide triphosphate hydrolases"/>
    <property type="match status" value="1"/>
</dbReference>
<proteinExistence type="predicted"/>
<dbReference type="Gene3D" id="1.10.8.80">
    <property type="entry name" value="Magnesium chelatase subunit I, C-Terminal domain"/>
    <property type="match status" value="1"/>
</dbReference>
<evidence type="ECO:0000313" key="3">
    <source>
        <dbReference type="EMBL" id="SDL52081.1"/>
    </source>
</evidence>
<dbReference type="SUPFAM" id="SSF52540">
    <property type="entry name" value="P-loop containing nucleoside triphosphate hydrolases"/>
    <property type="match status" value="1"/>
</dbReference>
<organism evidence="3 4">
    <name type="scientific">Dendrosporobacter quercicolus</name>
    <dbReference type="NCBI Taxonomy" id="146817"/>
    <lineage>
        <taxon>Bacteria</taxon>
        <taxon>Bacillati</taxon>
        <taxon>Bacillota</taxon>
        <taxon>Negativicutes</taxon>
        <taxon>Selenomonadales</taxon>
        <taxon>Sporomusaceae</taxon>
        <taxon>Dendrosporobacter</taxon>
    </lineage>
</organism>
<name>A0A1G9KQV2_9FIRM</name>
<dbReference type="OrthoDB" id="9775079at2"/>
<feature type="region of interest" description="Disordered" evidence="1">
    <location>
        <begin position="339"/>
        <end position="362"/>
    </location>
</feature>
<dbReference type="InterPro" id="IPR027417">
    <property type="entry name" value="P-loop_NTPase"/>
</dbReference>
<feature type="compositionally biased region" description="Polar residues" evidence="1">
    <location>
        <begin position="390"/>
        <end position="419"/>
    </location>
</feature>
<dbReference type="EMBL" id="FNHB01000001">
    <property type="protein sequence ID" value="SDL52081.1"/>
    <property type="molecule type" value="Genomic_DNA"/>
</dbReference>
<accession>A0A1G9KQV2</accession>
<dbReference type="Proteomes" id="UP000214880">
    <property type="component" value="Unassembled WGS sequence"/>
</dbReference>
<dbReference type="CDD" id="cd00009">
    <property type="entry name" value="AAA"/>
    <property type="match status" value="1"/>
</dbReference>
<dbReference type="STRING" id="146817.SAMN04488502_101110"/>
<sequence>MKSYYQLVRHDGNRELFRAVEMSIIALNDSHPFHVHAEGLRGTGKTSIIRAAKEILPPIVRIKNCIYNCHPARPHCPEHRTLSSAEIAAIGTELIPCPFLEISQSAKIGTVVGSIDLRKLTDKKKPTAALLPGTIPQAHRGIIFIDEINRLADTSPELADVLLDVMGTKPGRIQVEETGLPKVELPVNVTVWAASNPDEDPGPLSYVRKQLSDRFDLAVSMGRPSAYRDIVAILEQQGLPVDAAKQLLAIPGSIHKVVTEAKIKQALANIYVDYGLESIRAVEGMETAAGLTALMKGRNDVAVEDLIAAVPLVLGHRADRSTIAGILRYLERLSEFQPAGSSTAAGPEESLDEAETSGQPPYGWARLKQFLTSLLNRFKVKPKQRRESNAGPSNTAGRSAKSSGNAGNGRPQENSSRPSANGPARGCPAGSAAGRAANKPPAPANSSVIMAPPQTALPLMEHTLEQFVSGEDKK</sequence>